<feature type="region of interest" description="Disordered" evidence="1">
    <location>
        <begin position="1"/>
        <end position="34"/>
    </location>
</feature>
<accession>A0A084WMC4</accession>
<proteinExistence type="predicted"/>
<dbReference type="EMBL" id="KE525352">
    <property type="protein sequence ID" value="KFB51368.1"/>
    <property type="molecule type" value="Genomic_DNA"/>
</dbReference>
<dbReference type="Proteomes" id="UP000030765">
    <property type="component" value="Unassembled WGS sequence"/>
</dbReference>
<feature type="compositionally biased region" description="Polar residues" evidence="1">
    <location>
        <begin position="7"/>
        <end position="19"/>
    </location>
</feature>
<evidence type="ECO:0000313" key="4">
    <source>
        <dbReference type="Proteomes" id="UP000030765"/>
    </source>
</evidence>
<dbReference type="EMBL" id="ATLV01024422">
    <property type="status" value="NOT_ANNOTATED_CDS"/>
    <property type="molecule type" value="Genomic_DNA"/>
</dbReference>
<evidence type="ECO:0000313" key="3">
    <source>
        <dbReference type="EnsemblMetazoa" id="ASIC019565-PA"/>
    </source>
</evidence>
<keyword evidence="2" id="KW-0436">Ligase</keyword>
<sequence length="70" mass="7959">MDRHAQESSQQHETINNLKRASKQAASDGARTPDRCTKDVLTFFAAARERPAWDDFTKPLAVKPFRVTGW</sequence>
<gene>
    <name evidence="2" type="ORF">ZHAS_00019565</name>
</gene>
<keyword evidence="4" id="KW-1185">Reference proteome</keyword>
<organism evidence="2">
    <name type="scientific">Anopheles sinensis</name>
    <name type="common">Mosquito</name>
    <dbReference type="NCBI Taxonomy" id="74873"/>
    <lineage>
        <taxon>Eukaryota</taxon>
        <taxon>Metazoa</taxon>
        <taxon>Ecdysozoa</taxon>
        <taxon>Arthropoda</taxon>
        <taxon>Hexapoda</taxon>
        <taxon>Insecta</taxon>
        <taxon>Pterygota</taxon>
        <taxon>Neoptera</taxon>
        <taxon>Endopterygota</taxon>
        <taxon>Diptera</taxon>
        <taxon>Nematocera</taxon>
        <taxon>Culicoidea</taxon>
        <taxon>Culicidae</taxon>
        <taxon>Anophelinae</taxon>
        <taxon>Anopheles</taxon>
    </lineage>
</organism>
<dbReference type="AlphaFoldDB" id="A0A084WMC4"/>
<reference evidence="2 4" key="1">
    <citation type="journal article" date="2014" name="BMC Genomics">
        <title>Genome sequence of Anopheles sinensis provides insight into genetics basis of mosquito competence for malaria parasites.</title>
        <authorList>
            <person name="Zhou D."/>
            <person name="Zhang D."/>
            <person name="Ding G."/>
            <person name="Shi L."/>
            <person name="Hou Q."/>
            <person name="Ye Y."/>
            <person name="Xu Y."/>
            <person name="Zhou H."/>
            <person name="Xiong C."/>
            <person name="Li S."/>
            <person name="Yu J."/>
            <person name="Hong S."/>
            <person name="Yu X."/>
            <person name="Zou P."/>
            <person name="Chen C."/>
            <person name="Chang X."/>
            <person name="Wang W."/>
            <person name="Lv Y."/>
            <person name="Sun Y."/>
            <person name="Ma L."/>
            <person name="Shen B."/>
            <person name="Zhu C."/>
        </authorList>
    </citation>
    <scope>NUCLEOTIDE SEQUENCE [LARGE SCALE GENOMIC DNA]</scope>
</reference>
<dbReference type="EnsemblMetazoa" id="ASIC019565-RA">
    <property type="protein sequence ID" value="ASIC019565-PA"/>
    <property type="gene ID" value="ASIC019565"/>
</dbReference>
<dbReference type="GO" id="GO:0016874">
    <property type="term" value="F:ligase activity"/>
    <property type="evidence" value="ECO:0007669"/>
    <property type="project" value="UniProtKB-KW"/>
</dbReference>
<protein>
    <submittedName>
        <fullName evidence="2 3">Phosphoribosylamine--glycine ligase</fullName>
    </submittedName>
</protein>
<reference evidence="3" key="2">
    <citation type="submission" date="2020-05" db="UniProtKB">
        <authorList>
            <consortium name="EnsemblMetazoa"/>
        </authorList>
    </citation>
    <scope>IDENTIFICATION</scope>
</reference>
<evidence type="ECO:0000256" key="1">
    <source>
        <dbReference type="SAM" id="MobiDB-lite"/>
    </source>
</evidence>
<dbReference type="VEuPathDB" id="VectorBase:ASIC019565"/>
<evidence type="ECO:0000313" key="2">
    <source>
        <dbReference type="EMBL" id="KFB51368.1"/>
    </source>
</evidence>
<name>A0A084WMC4_ANOSI</name>